<reference evidence="3 5" key="2">
    <citation type="journal article" date="2014" name="PLoS Genet.">
        <title>Phylogenetically driven sequencing of extremely halophilic archaea reveals strategies for static and dynamic osmo-response.</title>
        <authorList>
            <person name="Becker E.A."/>
            <person name="Seitzer P.M."/>
            <person name="Tritt A."/>
            <person name="Larsen D."/>
            <person name="Krusor M."/>
            <person name="Yao A.I."/>
            <person name="Wu D."/>
            <person name="Madern D."/>
            <person name="Eisen J.A."/>
            <person name="Darling A.E."/>
            <person name="Facciotti M.T."/>
        </authorList>
    </citation>
    <scope>NUCLEOTIDE SEQUENCE [LARGE SCALE GENOMIC DNA]</scope>
    <source>
        <strain evidence="3">B3</strain>
        <strain evidence="5">DSM 18796 / CECT 7217 / JCM 14584 / KCTC 4019 / B3</strain>
    </source>
</reference>
<name>D8J7S2_HALJB</name>
<evidence type="ECO:0000313" key="2">
    <source>
        <dbReference type="EMBL" id="ADJ16092.1"/>
    </source>
</evidence>
<evidence type="ECO:0000313" key="5">
    <source>
        <dbReference type="Proteomes" id="UP000011645"/>
    </source>
</evidence>
<feature type="compositionally biased region" description="Acidic residues" evidence="1">
    <location>
        <begin position="77"/>
        <end position="89"/>
    </location>
</feature>
<feature type="compositionally biased region" description="Polar residues" evidence="1">
    <location>
        <begin position="109"/>
        <end position="120"/>
    </location>
</feature>
<evidence type="ECO:0000313" key="4">
    <source>
        <dbReference type="Proteomes" id="UP000000390"/>
    </source>
</evidence>
<protein>
    <submittedName>
        <fullName evidence="2">Uncharacterized protein</fullName>
    </submittedName>
</protein>
<dbReference type="PATRIC" id="fig|795797.18.peg.2711"/>
<dbReference type="GeneID" id="9420527"/>
<dbReference type="Proteomes" id="UP000000390">
    <property type="component" value="Chromosome"/>
</dbReference>
<dbReference type="RefSeq" id="WP_008416070.1">
    <property type="nucleotide sequence ID" value="NC_014297.1"/>
</dbReference>
<dbReference type="EMBL" id="AOHV01000024">
    <property type="protein sequence ID" value="ELY38187.1"/>
    <property type="molecule type" value="Genomic_DNA"/>
</dbReference>
<accession>D8J7S2</accession>
<dbReference type="KEGG" id="hje:HacjB3_13555"/>
<evidence type="ECO:0000256" key="1">
    <source>
        <dbReference type="SAM" id="MobiDB-lite"/>
    </source>
</evidence>
<dbReference type="Proteomes" id="UP000011645">
    <property type="component" value="Unassembled WGS sequence"/>
</dbReference>
<sequence length="266" mass="27935">MSLRCSLLGHEYGESEIERDREERGNEVVISVVELERCVHCGTARTISENTEVTQLSGPRSGTVQPGPARARPSPAESDEPDEPDEPGEPGEIADPSGPGIEPRETSDPADSTANPANSETTRRRDPVVEADPDREDTEIIEDGPGTDEGRDPGAWPEADGEDEGFDATTPDGPTDIDFGGGLTPQADQGAEIIDSAGESDVEGGAEPTFVDAGSSQSPGRSAPPNVGGGLYCPHCEAASLDERDSLRAGDICPECHRGYLAEGER</sequence>
<dbReference type="OrthoDB" id="205650at2157"/>
<dbReference type="STRING" id="795797.HacjB3_13555"/>
<proteinExistence type="predicted"/>
<dbReference type="EMBL" id="CP002062">
    <property type="protein sequence ID" value="ADJ16092.1"/>
    <property type="molecule type" value="Genomic_DNA"/>
</dbReference>
<reference evidence="2 4" key="1">
    <citation type="journal article" date="2010" name="J. Bacteriol.">
        <title>Complete genome sequence of Halalkalicoccus jeotgali B3(T), an extremely halophilic archaeon.</title>
        <authorList>
            <person name="Roh S.W."/>
            <person name="Nam Y.D."/>
            <person name="Nam S.H."/>
            <person name="Choi S.H."/>
            <person name="Park H.S."/>
            <person name="Bae J.W."/>
        </authorList>
    </citation>
    <scope>NUCLEOTIDE SEQUENCE [LARGE SCALE GENOMIC DNA]</scope>
    <source>
        <strain evidence="2">B3</strain>
        <strain evidence="4">DSM 18796 / CECT 7217 / JCM 14584 / KCTC 4019 / B3</strain>
    </source>
</reference>
<dbReference type="InterPro" id="IPR055519">
    <property type="entry name" value="DUF7093"/>
</dbReference>
<evidence type="ECO:0000313" key="3">
    <source>
        <dbReference type="EMBL" id="ELY38187.1"/>
    </source>
</evidence>
<feature type="compositionally biased region" description="Polar residues" evidence="1">
    <location>
        <begin position="45"/>
        <end position="64"/>
    </location>
</feature>
<dbReference type="HOGENOM" id="CLU_057816_0_0_2"/>
<keyword evidence="5" id="KW-1185">Reference proteome</keyword>
<dbReference type="eggNOG" id="arCOG04689">
    <property type="taxonomic scope" value="Archaea"/>
</dbReference>
<feature type="compositionally biased region" description="Acidic residues" evidence="1">
    <location>
        <begin position="129"/>
        <end position="146"/>
    </location>
</feature>
<gene>
    <name evidence="2" type="ordered locus">HacjB3_13555</name>
    <name evidence="3" type="ORF">C497_08764</name>
</gene>
<feature type="region of interest" description="Disordered" evidence="1">
    <location>
        <begin position="43"/>
        <end position="226"/>
    </location>
</feature>
<dbReference type="AlphaFoldDB" id="D8J7S2"/>
<dbReference type="Pfam" id="PF23373">
    <property type="entry name" value="DUF7093"/>
    <property type="match status" value="1"/>
</dbReference>
<organism evidence="2 4">
    <name type="scientific">Halalkalicoccus jeotgali (strain DSM 18796 / CECT 7217 / JCM 14584 / KCTC 4019 / B3)</name>
    <dbReference type="NCBI Taxonomy" id="795797"/>
    <lineage>
        <taxon>Archaea</taxon>
        <taxon>Methanobacteriati</taxon>
        <taxon>Methanobacteriota</taxon>
        <taxon>Stenosarchaea group</taxon>
        <taxon>Halobacteria</taxon>
        <taxon>Halobacteriales</taxon>
        <taxon>Halococcaceae</taxon>
        <taxon>Halalkalicoccus</taxon>
    </lineage>
</organism>